<protein>
    <submittedName>
        <fullName evidence="1">Uncharacterized protein</fullName>
    </submittedName>
</protein>
<evidence type="ECO:0000313" key="1">
    <source>
        <dbReference type="EMBL" id="MFD2680337.1"/>
    </source>
</evidence>
<dbReference type="EMBL" id="JBHUMF010000015">
    <property type="protein sequence ID" value="MFD2680337.1"/>
    <property type="molecule type" value="Genomic_DNA"/>
</dbReference>
<gene>
    <name evidence="1" type="ORF">ACFSUL_06180</name>
</gene>
<organism evidence="1 2">
    <name type="scientific">Bacillus seohaeanensis</name>
    <dbReference type="NCBI Taxonomy" id="284580"/>
    <lineage>
        <taxon>Bacteria</taxon>
        <taxon>Bacillati</taxon>
        <taxon>Bacillota</taxon>
        <taxon>Bacilli</taxon>
        <taxon>Bacillales</taxon>
        <taxon>Bacillaceae</taxon>
        <taxon>Bacillus</taxon>
    </lineage>
</organism>
<sequence>MRKDVQNYLEKVEANNLKDQSIAQKIRDLIAQFENEKLPLTIRERAYYKIIDLTKELTE</sequence>
<proteinExistence type="predicted"/>
<comment type="caution">
    <text evidence="1">The sequence shown here is derived from an EMBL/GenBank/DDBJ whole genome shotgun (WGS) entry which is preliminary data.</text>
</comment>
<accession>A0ABW5RNQ2</accession>
<name>A0ABW5RNQ2_9BACI</name>
<dbReference type="Proteomes" id="UP001597506">
    <property type="component" value="Unassembled WGS sequence"/>
</dbReference>
<reference evidence="2" key="1">
    <citation type="journal article" date="2019" name="Int. J. Syst. Evol. Microbiol.">
        <title>The Global Catalogue of Microorganisms (GCM) 10K type strain sequencing project: providing services to taxonomists for standard genome sequencing and annotation.</title>
        <authorList>
            <consortium name="The Broad Institute Genomics Platform"/>
            <consortium name="The Broad Institute Genome Sequencing Center for Infectious Disease"/>
            <person name="Wu L."/>
            <person name="Ma J."/>
        </authorList>
    </citation>
    <scope>NUCLEOTIDE SEQUENCE [LARGE SCALE GENOMIC DNA]</scope>
    <source>
        <strain evidence="2">KCTC 3913</strain>
    </source>
</reference>
<evidence type="ECO:0000313" key="2">
    <source>
        <dbReference type="Proteomes" id="UP001597506"/>
    </source>
</evidence>
<dbReference type="RefSeq" id="WP_071411797.1">
    <property type="nucleotide sequence ID" value="NZ_JBHUMF010000015.1"/>
</dbReference>
<keyword evidence="2" id="KW-1185">Reference proteome</keyword>